<organism evidence="4 5">
    <name type="scientific">Murinocardiopsis flavida</name>
    <dbReference type="NCBI Taxonomy" id="645275"/>
    <lineage>
        <taxon>Bacteria</taxon>
        <taxon>Bacillati</taxon>
        <taxon>Actinomycetota</taxon>
        <taxon>Actinomycetes</taxon>
        <taxon>Streptosporangiales</taxon>
        <taxon>Nocardiopsidaceae</taxon>
        <taxon>Murinocardiopsis</taxon>
    </lineage>
</organism>
<dbReference type="Proteomes" id="UP000240542">
    <property type="component" value="Unassembled WGS sequence"/>
</dbReference>
<dbReference type="InterPro" id="IPR033434">
    <property type="entry name" value="MucB/RseB_N"/>
</dbReference>
<dbReference type="RefSeq" id="WP_170134216.1">
    <property type="nucleotide sequence ID" value="NZ_PYGA01000008.1"/>
</dbReference>
<feature type="domain" description="MucB/RseB N-terminal" evidence="3">
    <location>
        <begin position="127"/>
        <end position="198"/>
    </location>
</feature>
<proteinExistence type="predicted"/>
<dbReference type="Pfam" id="PF03888">
    <property type="entry name" value="MucB_RseB"/>
    <property type="match status" value="1"/>
</dbReference>
<name>A0A2P8DJF7_9ACTN</name>
<evidence type="ECO:0000256" key="2">
    <source>
        <dbReference type="SAM" id="SignalP"/>
    </source>
</evidence>
<evidence type="ECO:0000313" key="5">
    <source>
        <dbReference type="Proteomes" id="UP000240542"/>
    </source>
</evidence>
<feature type="region of interest" description="Disordered" evidence="1">
    <location>
        <begin position="200"/>
        <end position="220"/>
    </location>
</feature>
<sequence length="369" mass="38615">MPDDARAIAVLCTLLLLLGLTSSVHPAAGVSGARDDTRAVDLLRRAVRAEAQLGYEGVQRLSFFNGQRTQSTTVEVAHQPGYGTVLDRPESGGGAGGLVVDAELPPGEAVDSAQPPLDLDDTLLTLLRGNYTIAAAGDAVVCGRDAGMVEARRSDGSAAGRFWIDDATGLLLRRETLDNEGRVAQSSVFVAIEMVERAGDESESAAAGPPSRMFAGSRRTEPWGDRLGAADRRRLDAAGWRLPERLAGRFSLVEARSRGAGAARAVHLTYSDGLSMLSVFVQPGRLRPTGTGSVAGLRAVAEDGATVYVGDAGQHRRMWGAGGFVYTVMADAPAESVEAASGSLPAPDGTGFWARIGRGFDRLGSWVGL</sequence>
<evidence type="ECO:0000259" key="3">
    <source>
        <dbReference type="Pfam" id="PF03888"/>
    </source>
</evidence>
<dbReference type="Gene3D" id="3.30.200.100">
    <property type="entry name" value="MucB/RseB, C-terminal domain"/>
    <property type="match status" value="1"/>
</dbReference>
<dbReference type="AlphaFoldDB" id="A0A2P8DJF7"/>
<feature type="signal peptide" evidence="2">
    <location>
        <begin position="1"/>
        <end position="27"/>
    </location>
</feature>
<dbReference type="InterPro" id="IPR038484">
    <property type="entry name" value="MucB/RseB_C_sf"/>
</dbReference>
<accession>A0A2P8DJF7</accession>
<keyword evidence="2" id="KW-0732">Signal</keyword>
<reference evidence="4 5" key="1">
    <citation type="submission" date="2018-03" db="EMBL/GenBank/DDBJ databases">
        <title>Genomic Encyclopedia of Archaeal and Bacterial Type Strains, Phase II (KMG-II): from individual species to whole genera.</title>
        <authorList>
            <person name="Goeker M."/>
        </authorList>
    </citation>
    <scope>NUCLEOTIDE SEQUENCE [LARGE SCALE GENOMIC DNA]</scope>
    <source>
        <strain evidence="4 5">DSM 45312</strain>
    </source>
</reference>
<dbReference type="EMBL" id="PYGA01000008">
    <property type="protein sequence ID" value="PSK97355.1"/>
    <property type="molecule type" value="Genomic_DNA"/>
</dbReference>
<evidence type="ECO:0000313" key="4">
    <source>
        <dbReference type="EMBL" id="PSK97355.1"/>
    </source>
</evidence>
<feature type="chain" id="PRO_5038749237" evidence="2">
    <location>
        <begin position="28"/>
        <end position="369"/>
    </location>
</feature>
<evidence type="ECO:0000256" key="1">
    <source>
        <dbReference type="SAM" id="MobiDB-lite"/>
    </source>
</evidence>
<dbReference type="Gene3D" id="2.50.20.10">
    <property type="entry name" value="Lipoprotein localisation LolA/LolB/LppX"/>
    <property type="match status" value="1"/>
</dbReference>
<protein>
    <submittedName>
        <fullName evidence="4">MucB/RseB-like sigma(E) regulatory protein</fullName>
    </submittedName>
</protein>
<gene>
    <name evidence="4" type="ORF">CLV63_10873</name>
</gene>
<comment type="caution">
    <text evidence="4">The sequence shown here is derived from an EMBL/GenBank/DDBJ whole genome shotgun (WGS) entry which is preliminary data.</text>
</comment>
<keyword evidence="5" id="KW-1185">Reference proteome</keyword>